<feature type="compositionally biased region" description="Low complexity" evidence="1">
    <location>
        <begin position="104"/>
        <end position="114"/>
    </location>
</feature>
<feature type="compositionally biased region" description="Pro residues" evidence="1">
    <location>
        <begin position="1"/>
        <end position="11"/>
    </location>
</feature>
<name>A0A061R5W9_9CHLO</name>
<organism evidence="2">
    <name type="scientific">Tetraselmis sp. GSL018</name>
    <dbReference type="NCBI Taxonomy" id="582737"/>
    <lineage>
        <taxon>Eukaryota</taxon>
        <taxon>Viridiplantae</taxon>
        <taxon>Chlorophyta</taxon>
        <taxon>core chlorophytes</taxon>
        <taxon>Chlorodendrophyceae</taxon>
        <taxon>Chlorodendrales</taxon>
        <taxon>Chlorodendraceae</taxon>
        <taxon>Tetraselmis</taxon>
    </lineage>
</organism>
<protein>
    <submittedName>
        <fullName evidence="2">Uncharacterized protein</fullName>
    </submittedName>
</protein>
<gene>
    <name evidence="2" type="ORF">TSPGSL018_14562</name>
</gene>
<dbReference type="EMBL" id="GBEZ01020620">
    <property type="protein sequence ID" value="JAC66065.1"/>
    <property type="molecule type" value="Transcribed_RNA"/>
</dbReference>
<evidence type="ECO:0000313" key="2">
    <source>
        <dbReference type="EMBL" id="JAC66065.1"/>
    </source>
</evidence>
<dbReference type="AlphaFoldDB" id="A0A061R5W9"/>
<feature type="compositionally biased region" description="Low complexity" evidence="1">
    <location>
        <begin position="22"/>
        <end position="41"/>
    </location>
</feature>
<evidence type="ECO:0000256" key="1">
    <source>
        <dbReference type="SAM" id="MobiDB-lite"/>
    </source>
</evidence>
<proteinExistence type="predicted"/>
<accession>A0A061R5W9</accession>
<feature type="region of interest" description="Disordered" evidence="1">
    <location>
        <begin position="1"/>
        <end position="114"/>
    </location>
</feature>
<sequence>MSSSPGGPPAEPSRCQRRARCATSGEGSAAAGFGASPAAVAHSHRPRRAPCRTGSSLAWPRPFLAEAVSGASPASCSTPPRLASSERPCALPDPFSALPHHPRAAAPGAAGCTR</sequence>
<reference evidence="2" key="1">
    <citation type="submission" date="2014-05" db="EMBL/GenBank/DDBJ databases">
        <title>The transcriptome of the halophilic microalga Tetraselmis sp. GSL018 isolated from the Great Salt Lake, Utah.</title>
        <authorList>
            <person name="Jinkerson R.E."/>
            <person name="D'Adamo S."/>
            <person name="Posewitz M.C."/>
        </authorList>
    </citation>
    <scope>NUCLEOTIDE SEQUENCE</scope>
    <source>
        <strain evidence="2">GSL018</strain>
    </source>
</reference>